<dbReference type="AlphaFoldDB" id="A0ABD2QCE8"/>
<accession>A0ABD2QCE8</accession>
<protein>
    <submittedName>
        <fullName evidence="1">Uncharacterized protein</fullName>
    </submittedName>
</protein>
<dbReference type="Proteomes" id="UP001626550">
    <property type="component" value="Unassembled WGS sequence"/>
</dbReference>
<evidence type="ECO:0000313" key="1">
    <source>
        <dbReference type="EMBL" id="KAL3316897.1"/>
    </source>
</evidence>
<name>A0ABD2QCE8_9PLAT</name>
<sequence>MIQSYLDLEYKDFQKLIYNAENIARYLPNKDLLKAFSLTLDMMKLLGDLMHSSGIQEIKEAPALFDHRSRSYEHGFNGAFPSASSFRNRHTSPPMKYNHDSVEDSLTCKVCMREENLYRL</sequence>
<dbReference type="EMBL" id="JBJKFK010000467">
    <property type="protein sequence ID" value="KAL3316897.1"/>
    <property type="molecule type" value="Genomic_DNA"/>
</dbReference>
<organism evidence="1 2">
    <name type="scientific">Cichlidogyrus casuarinus</name>
    <dbReference type="NCBI Taxonomy" id="1844966"/>
    <lineage>
        <taxon>Eukaryota</taxon>
        <taxon>Metazoa</taxon>
        <taxon>Spiralia</taxon>
        <taxon>Lophotrochozoa</taxon>
        <taxon>Platyhelminthes</taxon>
        <taxon>Monogenea</taxon>
        <taxon>Monopisthocotylea</taxon>
        <taxon>Dactylogyridea</taxon>
        <taxon>Ancyrocephalidae</taxon>
        <taxon>Cichlidogyrus</taxon>
    </lineage>
</organism>
<reference evidence="1 2" key="1">
    <citation type="submission" date="2024-11" db="EMBL/GenBank/DDBJ databases">
        <title>Adaptive evolution of stress response genes in parasites aligns with host niche diversity.</title>
        <authorList>
            <person name="Hahn C."/>
            <person name="Resl P."/>
        </authorList>
    </citation>
    <scope>NUCLEOTIDE SEQUENCE [LARGE SCALE GENOMIC DNA]</scope>
    <source>
        <strain evidence="1">EGGRZ-B1_66</strain>
        <tissue evidence="1">Body</tissue>
    </source>
</reference>
<evidence type="ECO:0000313" key="2">
    <source>
        <dbReference type="Proteomes" id="UP001626550"/>
    </source>
</evidence>
<proteinExistence type="predicted"/>
<gene>
    <name evidence="1" type="ORF">Ciccas_004460</name>
</gene>
<comment type="caution">
    <text evidence="1">The sequence shown here is derived from an EMBL/GenBank/DDBJ whole genome shotgun (WGS) entry which is preliminary data.</text>
</comment>
<keyword evidence="2" id="KW-1185">Reference proteome</keyword>